<dbReference type="EMBL" id="VNIQ01000001">
    <property type="protein sequence ID" value="TYQ08658.1"/>
    <property type="molecule type" value="Genomic_DNA"/>
</dbReference>
<sequence length="93" mass="10264">MTKKKLPPASELQALFDPRLVGAACVGHHDLFDEHLEDECVADRLTRHSQAVAICRRCPVIAACREVALEHLDHISGIWAGQPTIDLTARRTA</sequence>
<proteinExistence type="predicted"/>
<reference evidence="1" key="1">
    <citation type="submission" date="2019-07" db="EMBL/GenBank/DDBJ databases">
        <title>Genomic Encyclopedia of Type Strains, Phase IV (KMG-IV): sequencing the most valuable type-strain genomes for metagenomic binning, comparative biology and taxonomic classification.</title>
        <authorList>
            <person name="Goeker M."/>
        </authorList>
    </citation>
    <scope>NUCLEOTIDE SEQUENCE</scope>
    <source>
        <strain evidence="1">DSM 44596</strain>
    </source>
</reference>
<gene>
    <name evidence="1" type="ORF">FNL38_1011033</name>
</gene>
<accession>A0A652YYN8</accession>
<evidence type="ECO:0000313" key="1">
    <source>
        <dbReference type="EMBL" id="TYQ08658.1"/>
    </source>
</evidence>
<organism evidence="1">
    <name type="scientific">Nocardia globerula</name>
    <dbReference type="NCBI Taxonomy" id="1818"/>
    <lineage>
        <taxon>Bacteria</taxon>
        <taxon>Bacillati</taxon>
        <taxon>Actinomycetota</taxon>
        <taxon>Actinomycetes</taxon>
        <taxon>Mycobacteriales</taxon>
        <taxon>Nocardiaceae</taxon>
        <taxon>Nocardia</taxon>
    </lineage>
</organism>
<dbReference type="InterPro" id="IPR034768">
    <property type="entry name" value="4FE4S_WBL"/>
</dbReference>
<protein>
    <submittedName>
        <fullName evidence="1">Transcription factor WhiB</fullName>
    </submittedName>
</protein>
<dbReference type="PROSITE" id="PS51674">
    <property type="entry name" value="4FE4S_WBL"/>
    <property type="match status" value="1"/>
</dbReference>
<name>A0A652YYN8_NOCGL</name>
<comment type="caution">
    <text evidence="1">The sequence shown here is derived from an EMBL/GenBank/DDBJ whole genome shotgun (WGS) entry which is preliminary data.</text>
</comment>
<dbReference type="AlphaFoldDB" id="A0A652YYN8"/>
<dbReference type="Pfam" id="PF02467">
    <property type="entry name" value="Whib"/>
    <property type="match status" value="1"/>
</dbReference>